<evidence type="ECO:0000313" key="2">
    <source>
        <dbReference type="EMBL" id="KAF9072575.1"/>
    </source>
</evidence>
<reference evidence="2" key="1">
    <citation type="submission" date="2020-11" db="EMBL/GenBank/DDBJ databases">
        <authorList>
            <consortium name="DOE Joint Genome Institute"/>
            <person name="Ahrendt S."/>
            <person name="Riley R."/>
            <person name="Andreopoulos W."/>
            <person name="Labutti K."/>
            <person name="Pangilinan J."/>
            <person name="Ruiz-Duenas F.J."/>
            <person name="Barrasa J.M."/>
            <person name="Sanchez-Garcia M."/>
            <person name="Camarero S."/>
            <person name="Miyauchi S."/>
            <person name="Serrano A."/>
            <person name="Linde D."/>
            <person name="Babiker R."/>
            <person name="Drula E."/>
            <person name="Ayuso-Fernandez I."/>
            <person name="Pacheco R."/>
            <person name="Padilla G."/>
            <person name="Ferreira P."/>
            <person name="Barriuso J."/>
            <person name="Kellner H."/>
            <person name="Castanera R."/>
            <person name="Alfaro M."/>
            <person name="Ramirez L."/>
            <person name="Pisabarro A.G."/>
            <person name="Kuo A."/>
            <person name="Tritt A."/>
            <person name="Lipzen A."/>
            <person name="He G."/>
            <person name="Yan M."/>
            <person name="Ng V."/>
            <person name="Cullen D."/>
            <person name="Martin F."/>
            <person name="Rosso M.-N."/>
            <person name="Henrissat B."/>
            <person name="Hibbett D."/>
            <person name="Martinez A.T."/>
            <person name="Grigoriev I.V."/>
        </authorList>
    </citation>
    <scope>NUCLEOTIDE SEQUENCE</scope>
    <source>
        <strain evidence="2">AH 40177</strain>
    </source>
</reference>
<dbReference type="Gene3D" id="1.10.10.2360">
    <property type="match status" value="1"/>
</dbReference>
<gene>
    <name evidence="2" type="ORF">BDP27DRAFT_1417929</name>
</gene>
<dbReference type="OrthoDB" id="3234974at2759"/>
<feature type="compositionally biased region" description="Low complexity" evidence="1">
    <location>
        <begin position="226"/>
        <end position="248"/>
    </location>
</feature>
<name>A0A9P5Q1Z4_9AGAR</name>
<keyword evidence="3" id="KW-1185">Reference proteome</keyword>
<evidence type="ECO:0000256" key="1">
    <source>
        <dbReference type="SAM" id="MobiDB-lite"/>
    </source>
</evidence>
<evidence type="ECO:0000313" key="3">
    <source>
        <dbReference type="Proteomes" id="UP000772434"/>
    </source>
</evidence>
<proteinExistence type="predicted"/>
<protein>
    <submittedName>
        <fullName evidence="2">Uncharacterized protein</fullName>
    </submittedName>
</protein>
<feature type="region of interest" description="Disordered" evidence="1">
    <location>
        <begin position="214"/>
        <end position="248"/>
    </location>
</feature>
<organism evidence="2 3">
    <name type="scientific">Rhodocollybia butyracea</name>
    <dbReference type="NCBI Taxonomy" id="206335"/>
    <lineage>
        <taxon>Eukaryota</taxon>
        <taxon>Fungi</taxon>
        <taxon>Dikarya</taxon>
        <taxon>Basidiomycota</taxon>
        <taxon>Agaricomycotina</taxon>
        <taxon>Agaricomycetes</taxon>
        <taxon>Agaricomycetidae</taxon>
        <taxon>Agaricales</taxon>
        <taxon>Marasmiineae</taxon>
        <taxon>Omphalotaceae</taxon>
        <taxon>Rhodocollybia</taxon>
    </lineage>
</organism>
<comment type="caution">
    <text evidence="2">The sequence shown here is derived from an EMBL/GenBank/DDBJ whole genome shotgun (WGS) entry which is preliminary data.</text>
</comment>
<dbReference type="EMBL" id="JADNRY010000023">
    <property type="protein sequence ID" value="KAF9072575.1"/>
    <property type="molecule type" value="Genomic_DNA"/>
</dbReference>
<accession>A0A9P5Q1Z4</accession>
<dbReference type="AlphaFoldDB" id="A0A9P5Q1Z4"/>
<dbReference type="Proteomes" id="UP000772434">
    <property type="component" value="Unassembled WGS sequence"/>
</dbReference>
<sequence length="248" mass="26392">MATREMLQFMSIPAAVEAGPSQKSYEEVRVEDYLLSYQSTGKPPLPCPPEPVNSQERMARGLPPLFQPTLTPAVPPADEKDLPEWQQFTVTKVSTGVGATMDNLQSITASEPYASFSFEQLRVQAYLAGRVNPPPTILAEPAPVASSSTLQSNGIQYGGNTNETFISISSKPDYALHSFEELRIASMKANGRDVTSKEIMGVAPAPNSAASLPISSGIFPAPPSNASPATPSAPSSSSPFSFAPTIRF</sequence>